<dbReference type="EMBL" id="JAHQCX010000003">
    <property type="protein sequence ID" value="MBU9725500.1"/>
    <property type="molecule type" value="Genomic_DNA"/>
</dbReference>
<dbReference type="RefSeq" id="WP_158350689.1">
    <property type="nucleotide sequence ID" value="NZ_JAHQCX010000003.1"/>
</dbReference>
<comment type="caution">
    <text evidence="11">The sequence shown here is derived from an EMBL/GenBank/DDBJ whole genome shotgun (WGS) entry which is preliminary data.</text>
</comment>
<evidence type="ECO:0000256" key="4">
    <source>
        <dbReference type="ARBA" id="ARBA00022475"/>
    </source>
</evidence>
<evidence type="ECO:0000256" key="7">
    <source>
        <dbReference type="ARBA" id="ARBA00022989"/>
    </source>
</evidence>
<comment type="subcellular location">
    <subcellularLocation>
        <location evidence="1 9">Cell membrane</location>
        <topology evidence="1 9">Multi-pass membrane protein</topology>
    </subcellularLocation>
</comment>
<feature type="transmembrane region" description="Helical" evidence="9">
    <location>
        <begin position="192"/>
        <end position="217"/>
    </location>
</feature>
<keyword evidence="4" id="KW-1003">Cell membrane</keyword>
<feature type="transmembrane region" description="Helical" evidence="9">
    <location>
        <begin position="115"/>
        <end position="137"/>
    </location>
</feature>
<feature type="transmembrane region" description="Helical" evidence="9">
    <location>
        <begin position="20"/>
        <end position="40"/>
    </location>
</feature>
<reference evidence="11 12" key="1">
    <citation type="submission" date="2021-06" db="EMBL/GenBank/DDBJ databases">
        <title>Description of novel taxa of the family Lachnospiraceae.</title>
        <authorList>
            <person name="Chaplin A.V."/>
            <person name="Sokolova S.R."/>
            <person name="Pikina A.P."/>
            <person name="Korzhanova M."/>
            <person name="Belova V."/>
            <person name="Korostin D."/>
            <person name="Efimov B.A."/>
        </authorList>
    </citation>
    <scope>NUCLEOTIDE SEQUENCE [LARGE SCALE GENOMIC DNA]</scope>
    <source>
        <strain evidence="11 12">ASD4241</strain>
    </source>
</reference>
<proteinExistence type="inferred from homology"/>
<dbReference type="InterPro" id="IPR050901">
    <property type="entry name" value="BP-dep_ABC_trans_perm"/>
</dbReference>
<keyword evidence="12" id="KW-1185">Reference proteome</keyword>
<sequence>MAVQNERGSRTIKRTVTRTCTYLILAAAACFTMFPILWAVSTSLKPESEVLMYPPSFIPLTLTFENYYKVLFQSNYPVYFCNTILVTAITMLAAVMISSHAAYAFARLKFRFSDAIMFAVLMTAMIPAVAQLSPLYVLSVKTGLYNTKLVLILIYAAWRTPIMTWLLKGFFEQTPKEIEEAAVMDGCSRIKIFYQMVLPMSKPGIASVALLSAVFVWNDYLVSSSFVSSEQNRMLSIGIYNYVTAYGTMYGQLMGGVCMAIVPIVILFICLQKQFVAGLTAGAVKG</sequence>
<organism evidence="11 12">
    <name type="scientific">Diplocloster modestus</name>
    <dbReference type="NCBI Taxonomy" id="2850322"/>
    <lineage>
        <taxon>Bacteria</taxon>
        <taxon>Bacillati</taxon>
        <taxon>Bacillota</taxon>
        <taxon>Clostridia</taxon>
        <taxon>Lachnospirales</taxon>
        <taxon>Lachnospiraceae</taxon>
        <taxon>Diplocloster</taxon>
    </lineage>
</organism>
<evidence type="ECO:0000256" key="3">
    <source>
        <dbReference type="ARBA" id="ARBA00022448"/>
    </source>
</evidence>
<feature type="transmembrane region" description="Helical" evidence="9">
    <location>
        <begin position="76"/>
        <end position="103"/>
    </location>
</feature>
<keyword evidence="8 9" id="KW-0472">Membrane</keyword>
<evidence type="ECO:0000256" key="1">
    <source>
        <dbReference type="ARBA" id="ARBA00004651"/>
    </source>
</evidence>
<keyword evidence="6 9" id="KW-0812">Transmembrane</keyword>
<name>A0ABS6K4R0_9FIRM</name>
<evidence type="ECO:0000256" key="6">
    <source>
        <dbReference type="ARBA" id="ARBA00022692"/>
    </source>
</evidence>
<dbReference type="PANTHER" id="PTHR32243">
    <property type="entry name" value="MALTOSE TRANSPORT SYSTEM PERMEASE-RELATED"/>
    <property type="match status" value="1"/>
</dbReference>
<dbReference type="PROSITE" id="PS51257">
    <property type="entry name" value="PROKAR_LIPOPROTEIN"/>
    <property type="match status" value="1"/>
</dbReference>
<dbReference type="Pfam" id="PF00528">
    <property type="entry name" value="BPD_transp_1"/>
    <property type="match status" value="1"/>
</dbReference>
<evidence type="ECO:0000256" key="5">
    <source>
        <dbReference type="ARBA" id="ARBA00022597"/>
    </source>
</evidence>
<dbReference type="Gene3D" id="1.10.3720.10">
    <property type="entry name" value="MetI-like"/>
    <property type="match status" value="1"/>
</dbReference>
<evidence type="ECO:0000313" key="11">
    <source>
        <dbReference type="EMBL" id="MBU9725500.1"/>
    </source>
</evidence>
<keyword evidence="3 9" id="KW-0813">Transport</keyword>
<dbReference type="PANTHER" id="PTHR32243:SF50">
    <property type="entry name" value="MALTOSE_MALTODEXTRIN TRANSPORT SYSTEM PERMEASE PROTEIN MALG"/>
    <property type="match status" value="1"/>
</dbReference>
<evidence type="ECO:0000313" key="12">
    <source>
        <dbReference type="Proteomes" id="UP001314681"/>
    </source>
</evidence>
<keyword evidence="5" id="KW-0762">Sugar transport</keyword>
<evidence type="ECO:0000256" key="9">
    <source>
        <dbReference type="RuleBase" id="RU363032"/>
    </source>
</evidence>
<protein>
    <submittedName>
        <fullName evidence="11">Carbohydrate ABC transporter permease</fullName>
    </submittedName>
</protein>
<evidence type="ECO:0000256" key="8">
    <source>
        <dbReference type="ARBA" id="ARBA00023136"/>
    </source>
</evidence>
<evidence type="ECO:0000259" key="10">
    <source>
        <dbReference type="PROSITE" id="PS50928"/>
    </source>
</evidence>
<accession>A0ABS6K4R0</accession>
<dbReference type="SUPFAM" id="SSF161098">
    <property type="entry name" value="MetI-like"/>
    <property type="match status" value="1"/>
</dbReference>
<feature type="transmembrane region" description="Helical" evidence="9">
    <location>
        <begin position="250"/>
        <end position="271"/>
    </location>
</feature>
<feature type="domain" description="ABC transmembrane type-1" evidence="10">
    <location>
        <begin position="80"/>
        <end position="271"/>
    </location>
</feature>
<dbReference type="PROSITE" id="PS50928">
    <property type="entry name" value="ABC_TM1"/>
    <property type="match status" value="1"/>
</dbReference>
<dbReference type="Proteomes" id="UP001314681">
    <property type="component" value="Unassembled WGS sequence"/>
</dbReference>
<keyword evidence="7 9" id="KW-1133">Transmembrane helix</keyword>
<evidence type="ECO:0000256" key="2">
    <source>
        <dbReference type="ARBA" id="ARBA00009047"/>
    </source>
</evidence>
<gene>
    <name evidence="11" type="ORF">KTH90_05670</name>
</gene>
<dbReference type="InterPro" id="IPR000515">
    <property type="entry name" value="MetI-like"/>
</dbReference>
<comment type="similarity">
    <text evidence="2">Belongs to the binding-protein-dependent transport system permease family. MalFG subfamily.</text>
</comment>
<dbReference type="InterPro" id="IPR035906">
    <property type="entry name" value="MetI-like_sf"/>
</dbReference>
<dbReference type="CDD" id="cd06261">
    <property type="entry name" value="TM_PBP2"/>
    <property type="match status" value="1"/>
</dbReference>